<dbReference type="PANTHER" id="PTHR24020">
    <property type="entry name" value="COLLAGEN ALPHA"/>
    <property type="match status" value="1"/>
</dbReference>
<evidence type="ECO:0000259" key="1">
    <source>
        <dbReference type="Pfam" id="PF00092"/>
    </source>
</evidence>
<name>A0A016X0U4_9BILA</name>
<dbReference type="EMBL" id="JARK01000026">
    <property type="protein sequence ID" value="EYC45471.1"/>
    <property type="molecule type" value="Genomic_DNA"/>
</dbReference>
<accession>A0A016X0U4</accession>
<comment type="caution">
    <text evidence="2">The sequence shown here is derived from an EMBL/GenBank/DDBJ whole genome shotgun (WGS) entry which is preliminary data.</text>
</comment>
<reference evidence="3" key="1">
    <citation type="journal article" date="2015" name="Nat. Genet.">
        <title>The genome and transcriptome of the zoonotic hookworm Ancylostoma ceylanicum identify infection-specific gene families.</title>
        <authorList>
            <person name="Schwarz E.M."/>
            <person name="Hu Y."/>
            <person name="Antoshechkin I."/>
            <person name="Miller M.M."/>
            <person name="Sternberg P.W."/>
            <person name="Aroian R.V."/>
        </authorList>
    </citation>
    <scope>NUCLEOTIDE SEQUENCE</scope>
    <source>
        <strain evidence="3">HY135</strain>
    </source>
</reference>
<dbReference type="SUPFAM" id="SSF53300">
    <property type="entry name" value="vWA-like"/>
    <property type="match status" value="1"/>
</dbReference>
<keyword evidence="3" id="KW-1185">Reference proteome</keyword>
<dbReference type="OrthoDB" id="5872865at2759"/>
<evidence type="ECO:0000313" key="3">
    <source>
        <dbReference type="Proteomes" id="UP000024635"/>
    </source>
</evidence>
<dbReference type="InterPro" id="IPR036465">
    <property type="entry name" value="vWFA_dom_sf"/>
</dbReference>
<dbReference type="Gene3D" id="3.40.50.410">
    <property type="entry name" value="von Willebrand factor, type A domain"/>
    <property type="match status" value="1"/>
</dbReference>
<dbReference type="PANTHER" id="PTHR24020:SF84">
    <property type="entry name" value="VWFA DOMAIN-CONTAINING PROTEIN"/>
    <property type="match status" value="1"/>
</dbReference>
<dbReference type="InterPro" id="IPR050525">
    <property type="entry name" value="ECM_Assembly_Org"/>
</dbReference>
<dbReference type="AlphaFoldDB" id="A0A016X0U4"/>
<dbReference type="Pfam" id="PF00092">
    <property type="entry name" value="VWA"/>
    <property type="match status" value="1"/>
</dbReference>
<proteinExistence type="predicted"/>
<evidence type="ECO:0000313" key="2">
    <source>
        <dbReference type="EMBL" id="EYC45471.1"/>
    </source>
</evidence>
<gene>
    <name evidence="2" type="primary">Acey_s0426.g1245</name>
    <name evidence="2" type="ORF">Y032_0426g1245</name>
</gene>
<organism evidence="2 3">
    <name type="scientific">Ancylostoma ceylanicum</name>
    <dbReference type="NCBI Taxonomy" id="53326"/>
    <lineage>
        <taxon>Eukaryota</taxon>
        <taxon>Metazoa</taxon>
        <taxon>Ecdysozoa</taxon>
        <taxon>Nematoda</taxon>
        <taxon>Chromadorea</taxon>
        <taxon>Rhabditida</taxon>
        <taxon>Rhabditina</taxon>
        <taxon>Rhabditomorpha</taxon>
        <taxon>Strongyloidea</taxon>
        <taxon>Ancylostomatidae</taxon>
        <taxon>Ancylostomatinae</taxon>
        <taxon>Ancylostoma</taxon>
    </lineage>
</organism>
<feature type="domain" description="VWFA" evidence="1">
    <location>
        <begin position="27"/>
        <end position="81"/>
    </location>
</feature>
<sequence length="85" mass="9582">MNRMLPTSKIKGAICMDCHETIEGRAIVFLLDGSESVGQDGWDKQLQFMRTIANSIQNIRTGVVFISNTPTIELHMNHYTKADLE</sequence>
<protein>
    <recommendedName>
        <fullName evidence="1">VWFA domain-containing protein</fullName>
    </recommendedName>
</protein>
<dbReference type="Proteomes" id="UP000024635">
    <property type="component" value="Unassembled WGS sequence"/>
</dbReference>
<dbReference type="InterPro" id="IPR002035">
    <property type="entry name" value="VWF_A"/>
</dbReference>